<evidence type="ECO:0000256" key="4">
    <source>
        <dbReference type="ARBA" id="ARBA00022692"/>
    </source>
</evidence>
<dbReference type="AlphaFoldDB" id="A0AAW7Z1F6"/>
<name>A0AAW7Z1F6_9ALTE</name>
<evidence type="ECO:0000256" key="5">
    <source>
        <dbReference type="ARBA" id="ARBA00023136"/>
    </source>
</evidence>
<organism evidence="10 11">
    <name type="scientific">Alteromonas stellipolaris</name>
    <dbReference type="NCBI Taxonomy" id="233316"/>
    <lineage>
        <taxon>Bacteria</taxon>
        <taxon>Pseudomonadati</taxon>
        <taxon>Pseudomonadota</taxon>
        <taxon>Gammaproteobacteria</taxon>
        <taxon>Alteromonadales</taxon>
        <taxon>Alteromonadaceae</taxon>
        <taxon>Alteromonas/Salinimonas group</taxon>
        <taxon>Alteromonas</taxon>
    </lineage>
</organism>
<evidence type="ECO:0000313" key="11">
    <source>
        <dbReference type="Proteomes" id="UP001170717"/>
    </source>
</evidence>
<keyword evidence="5 7" id="KW-0472">Membrane</keyword>
<dbReference type="PROSITE" id="PS52016">
    <property type="entry name" value="TONB_DEPENDENT_REC_3"/>
    <property type="match status" value="1"/>
</dbReference>
<keyword evidence="3 7" id="KW-1134">Transmembrane beta strand</keyword>
<dbReference type="Proteomes" id="UP001170717">
    <property type="component" value="Unassembled WGS sequence"/>
</dbReference>
<dbReference type="InterPro" id="IPR037066">
    <property type="entry name" value="Plug_dom_sf"/>
</dbReference>
<reference evidence="10" key="1">
    <citation type="submission" date="2023-07" db="EMBL/GenBank/DDBJ databases">
        <title>Genome content predicts the carbon catabolic preferences of heterotrophic bacteria.</title>
        <authorList>
            <person name="Gralka M."/>
        </authorList>
    </citation>
    <scope>NUCLEOTIDE SEQUENCE</scope>
    <source>
        <strain evidence="10">F2M12</strain>
    </source>
</reference>
<protein>
    <submittedName>
        <fullName evidence="10">TonB-dependent receptor plug domain-containing protein</fullName>
    </submittedName>
</protein>
<feature type="signal peptide" evidence="8">
    <location>
        <begin position="1"/>
        <end position="23"/>
    </location>
</feature>
<keyword evidence="2 7" id="KW-0813">Transport</keyword>
<accession>A0AAW7Z1F6</accession>
<dbReference type="Gene3D" id="2.170.130.10">
    <property type="entry name" value="TonB-dependent receptor, plug domain"/>
    <property type="match status" value="1"/>
</dbReference>
<dbReference type="InterPro" id="IPR036942">
    <property type="entry name" value="Beta-barrel_TonB_sf"/>
</dbReference>
<dbReference type="Gene3D" id="2.40.170.20">
    <property type="entry name" value="TonB-dependent receptor, beta-barrel domain"/>
    <property type="match status" value="1"/>
</dbReference>
<sequence>MLNKAAQNGLLLSLVALNSAAFAQEQSVGTRSAISATSDANTSIKTTSSCVSKDAVSREARDDLNACVLQSKEEMVTKIEKIEVFGQYIGLQVPEVEGRFYLDRQLIDAAPRTGGDFTELLELLPGIELGSERYDADEQGEIGAQRVSIMGAQPWQTGFFINGVNFNSRQDPETYRDNDVLVNDIEGTTQAFNINQHILESITVYTNNIPARYGSFSGGVVDVETREARSDKASFSTSFRTSQSEWNNYHVFLEEDVIEGDTDEPVEPQFKKEALNINAEIPLGKHYGLLISGNYTTSEITKLSLNQPVLTERENTNLLVSLTQRNLGVDKVKLTFNYSPYESHDIVTNALDSEFTIKGGGTNATLSLQHAFQHFSVDSRASYTTSDNSRRANPHFYKWAKATGRAWGIGDPTEETSISQQGGYGDLDKKQQNINLETALRFDTFSALGTSHNIEWGVQFQDENLTRERFYDTYIYESAVTGVSNLDCNGALFDCVELETSISIEELEAQLGAPLDFSNPNHILAYSDIVTASPQYFSIRAVYPEEYLDVGVQVLSTYLTDTIEVGNFNLNLGVRVDYDDFLKNVNIAPRLSGGYQLFGETDTLLTFGINRYYDANLLTYKVKEQQTPFIYQRRAISTNGALQEWQNLSAASDTRYIYNDLDTPFNDEIALGWKQATALGNFSVEYTKRWQRDQLLRTGSPDYNPEDGFYYQSQSNNGKGQNSRVSLSWAALFDIHSLSFNTSYILSESYSGSEEEDIEDALLSDLIFLKDGDGALKETTLSNLNIIESEFSRPLSINFIWATNWSEQLATSVTGTFRTSYEDYTLTEDVSPTSQLGRLSSQISAEETFNIPIYARVDYPSRLLFNASFKYSPMVFEDNALQFRLDLQNIFDQRTYAVAPGNSGIEIGRSVWLEVGYEWR</sequence>
<evidence type="ECO:0000256" key="6">
    <source>
        <dbReference type="ARBA" id="ARBA00023237"/>
    </source>
</evidence>
<dbReference type="SUPFAM" id="SSF56935">
    <property type="entry name" value="Porins"/>
    <property type="match status" value="1"/>
</dbReference>
<dbReference type="Pfam" id="PF07715">
    <property type="entry name" value="Plug"/>
    <property type="match status" value="1"/>
</dbReference>
<dbReference type="EMBL" id="JAUOQI010000010">
    <property type="protein sequence ID" value="MDO6578560.1"/>
    <property type="molecule type" value="Genomic_DNA"/>
</dbReference>
<dbReference type="GO" id="GO:0009279">
    <property type="term" value="C:cell outer membrane"/>
    <property type="evidence" value="ECO:0007669"/>
    <property type="project" value="UniProtKB-SubCell"/>
</dbReference>
<evidence type="ECO:0000256" key="8">
    <source>
        <dbReference type="SAM" id="SignalP"/>
    </source>
</evidence>
<keyword evidence="6 7" id="KW-0998">Cell outer membrane</keyword>
<evidence type="ECO:0000313" key="10">
    <source>
        <dbReference type="EMBL" id="MDO6578560.1"/>
    </source>
</evidence>
<dbReference type="InterPro" id="IPR039426">
    <property type="entry name" value="TonB-dep_rcpt-like"/>
</dbReference>
<evidence type="ECO:0000259" key="9">
    <source>
        <dbReference type="Pfam" id="PF07715"/>
    </source>
</evidence>
<evidence type="ECO:0000256" key="2">
    <source>
        <dbReference type="ARBA" id="ARBA00022448"/>
    </source>
</evidence>
<keyword evidence="4 7" id="KW-0812">Transmembrane</keyword>
<dbReference type="RefSeq" id="WP_303464096.1">
    <property type="nucleotide sequence ID" value="NZ_JAUOPZ010000006.1"/>
</dbReference>
<dbReference type="InterPro" id="IPR012910">
    <property type="entry name" value="Plug_dom"/>
</dbReference>
<keyword evidence="8" id="KW-0732">Signal</keyword>
<gene>
    <name evidence="10" type="ORF">Q4527_14245</name>
</gene>
<proteinExistence type="inferred from homology"/>
<evidence type="ECO:0000256" key="7">
    <source>
        <dbReference type="PROSITE-ProRule" id="PRU01360"/>
    </source>
</evidence>
<comment type="caution">
    <text evidence="10">The sequence shown here is derived from an EMBL/GenBank/DDBJ whole genome shotgun (WGS) entry which is preliminary data.</text>
</comment>
<feature type="chain" id="PRO_5043723364" evidence="8">
    <location>
        <begin position="24"/>
        <end position="920"/>
    </location>
</feature>
<evidence type="ECO:0000256" key="1">
    <source>
        <dbReference type="ARBA" id="ARBA00004571"/>
    </source>
</evidence>
<comment type="similarity">
    <text evidence="7">Belongs to the TonB-dependent receptor family.</text>
</comment>
<evidence type="ECO:0000256" key="3">
    <source>
        <dbReference type="ARBA" id="ARBA00022452"/>
    </source>
</evidence>
<comment type="subcellular location">
    <subcellularLocation>
        <location evidence="1 7">Cell outer membrane</location>
        <topology evidence="1 7">Multi-pass membrane protein</topology>
    </subcellularLocation>
</comment>
<feature type="domain" description="TonB-dependent receptor plug" evidence="9">
    <location>
        <begin position="104"/>
        <end position="219"/>
    </location>
</feature>
<keyword evidence="10" id="KW-0675">Receptor</keyword>